<evidence type="ECO:0000313" key="2">
    <source>
        <dbReference type="EMBL" id="KAG2497064.1"/>
    </source>
</evidence>
<name>A0A836C2X1_9CHLO</name>
<evidence type="ECO:0000313" key="3">
    <source>
        <dbReference type="Proteomes" id="UP000612055"/>
    </source>
</evidence>
<dbReference type="Proteomes" id="UP000612055">
    <property type="component" value="Unassembled WGS sequence"/>
</dbReference>
<keyword evidence="3" id="KW-1185">Reference proteome</keyword>
<organism evidence="2 3">
    <name type="scientific">Edaphochlamys debaryana</name>
    <dbReference type="NCBI Taxonomy" id="47281"/>
    <lineage>
        <taxon>Eukaryota</taxon>
        <taxon>Viridiplantae</taxon>
        <taxon>Chlorophyta</taxon>
        <taxon>core chlorophytes</taxon>
        <taxon>Chlorophyceae</taxon>
        <taxon>CS clade</taxon>
        <taxon>Chlamydomonadales</taxon>
        <taxon>Chlamydomonadales incertae sedis</taxon>
        <taxon>Edaphochlamys</taxon>
    </lineage>
</organism>
<protein>
    <submittedName>
        <fullName evidence="2">Uncharacterized protein</fullName>
    </submittedName>
</protein>
<reference evidence="2" key="1">
    <citation type="journal article" date="2020" name="bioRxiv">
        <title>Comparative genomics of Chlamydomonas.</title>
        <authorList>
            <person name="Craig R.J."/>
            <person name="Hasan A.R."/>
            <person name="Ness R.W."/>
            <person name="Keightley P.D."/>
        </authorList>
    </citation>
    <scope>NUCLEOTIDE SEQUENCE</scope>
    <source>
        <strain evidence="2">CCAP 11/70</strain>
    </source>
</reference>
<comment type="caution">
    <text evidence="2">The sequence shown here is derived from an EMBL/GenBank/DDBJ whole genome shotgun (WGS) entry which is preliminary data.</text>
</comment>
<evidence type="ECO:0000256" key="1">
    <source>
        <dbReference type="SAM" id="MobiDB-lite"/>
    </source>
</evidence>
<accession>A0A836C2X1</accession>
<feature type="compositionally biased region" description="Basic and acidic residues" evidence="1">
    <location>
        <begin position="7"/>
        <end position="17"/>
    </location>
</feature>
<dbReference type="AlphaFoldDB" id="A0A836C2X1"/>
<proteinExistence type="predicted"/>
<dbReference type="EMBL" id="JAEHOE010000016">
    <property type="protein sequence ID" value="KAG2497064.1"/>
    <property type="molecule type" value="Genomic_DNA"/>
</dbReference>
<feature type="region of interest" description="Disordered" evidence="1">
    <location>
        <begin position="1"/>
        <end position="33"/>
    </location>
</feature>
<gene>
    <name evidence="2" type="ORF">HYH03_005061</name>
</gene>
<sequence>MPRCRLLRSDRPADAQRLKSRPGTGPEAASSPAALRTAAVLLRDGPRQRWTLQRGRGRALARGEEVDEAAREGTLSTALAPRPRHTEASAAAGHCTC</sequence>